<keyword evidence="2" id="KW-1185">Reference proteome</keyword>
<comment type="caution">
    <text evidence="1">The sequence shown here is derived from an EMBL/GenBank/DDBJ whole genome shotgun (WGS) entry which is preliminary data.</text>
</comment>
<protein>
    <submittedName>
        <fullName evidence="1">Uncharacterized protein</fullName>
    </submittedName>
</protein>
<evidence type="ECO:0000313" key="2">
    <source>
        <dbReference type="Proteomes" id="UP000295726"/>
    </source>
</evidence>
<sequence length="217" mass="25717">MNFRQHMHTKASFLLPTLSKIRMAELLRHITYTRGGFVKEDMFEILQLTNQRKELAILSSMNQKTERFGLSLREEEMHELIECRNQSLKVHGRVEFGEGILDKIIYTFCDSQYINQQNYLQSLEKLEDIFYEFKNAALELMTDDEILTFMKEQFETVCAGDLDYLEGTCMENFTAAVRAGYEGYKKTGGRGQYEQFDEVPRWDKDLYMQVLKELFWE</sequence>
<evidence type="ECO:0000313" key="1">
    <source>
        <dbReference type="EMBL" id="TCS72345.1"/>
    </source>
</evidence>
<proteinExistence type="predicted"/>
<dbReference type="Proteomes" id="UP000295726">
    <property type="component" value="Unassembled WGS sequence"/>
</dbReference>
<accession>A0A4R3JW66</accession>
<dbReference type="AlphaFoldDB" id="A0A4R3JW66"/>
<gene>
    <name evidence="1" type="ORF">EDD59_1534</name>
</gene>
<name>A0A4R3JW66_9FIRM</name>
<dbReference type="InterPro" id="IPR046286">
    <property type="entry name" value="DUF6323"/>
</dbReference>
<dbReference type="EMBL" id="SLZZ01000053">
    <property type="protein sequence ID" value="TCS72345.1"/>
    <property type="molecule type" value="Genomic_DNA"/>
</dbReference>
<reference evidence="1 2" key="1">
    <citation type="submission" date="2019-03" db="EMBL/GenBank/DDBJ databases">
        <title>Genomic Encyclopedia of Type Strains, Phase IV (KMG-IV): sequencing the most valuable type-strain genomes for metagenomic binning, comparative biology and taxonomic classification.</title>
        <authorList>
            <person name="Goeker M."/>
        </authorList>
    </citation>
    <scope>NUCLEOTIDE SEQUENCE [LARGE SCALE GENOMIC DNA]</scope>
    <source>
        <strain evidence="1 2">DSM 29489</strain>
    </source>
</reference>
<organism evidence="1 2">
    <name type="scientific">Muricomes intestini</name>
    <dbReference type="NCBI Taxonomy" id="1796634"/>
    <lineage>
        <taxon>Bacteria</taxon>
        <taxon>Bacillati</taxon>
        <taxon>Bacillota</taxon>
        <taxon>Clostridia</taxon>
        <taxon>Lachnospirales</taxon>
        <taxon>Lachnospiraceae</taxon>
        <taxon>Muricomes</taxon>
    </lineage>
</organism>
<dbReference type="Pfam" id="PF19848">
    <property type="entry name" value="DUF6323"/>
    <property type="match status" value="1"/>
</dbReference>